<evidence type="ECO:0000313" key="3">
    <source>
        <dbReference type="Proteomes" id="UP000573599"/>
    </source>
</evidence>
<name>A0A852WHD2_9MICO</name>
<dbReference type="RefSeq" id="WP_179420605.1">
    <property type="nucleotide sequence ID" value="NZ_JACCAB010000001.1"/>
</dbReference>
<dbReference type="AlphaFoldDB" id="A0A852WHD2"/>
<reference evidence="2 3" key="1">
    <citation type="submission" date="2020-07" db="EMBL/GenBank/DDBJ databases">
        <title>Sequencing the genomes of 1000 actinobacteria strains.</title>
        <authorList>
            <person name="Klenk H.-P."/>
        </authorList>
    </citation>
    <scope>NUCLEOTIDE SEQUENCE [LARGE SCALE GENOMIC DNA]</scope>
    <source>
        <strain evidence="2 3">DSM 23987</strain>
    </source>
</reference>
<dbReference type="EMBL" id="JACCAB010000001">
    <property type="protein sequence ID" value="NYG06064.1"/>
    <property type="molecule type" value="Genomic_DNA"/>
</dbReference>
<comment type="caution">
    <text evidence="2">The sequence shown here is derived from an EMBL/GenBank/DDBJ whole genome shotgun (WGS) entry which is preliminary data.</text>
</comment>
<evidence type="ECO:0000256" key="1">
    <source>
        <dbReference type="SAM" id="MobiDB-lite"/>
    </source>
</evidence>
<dbReference type="Proteomes" id="UP000573599">
    <property type="component" value="Unassembled WGS sequence"/>
</dbReference>
<evidence type="ECO:0000313" key="2">
    <source>
        <dbReference type="EMBL" id="NYG06064.1"/>
    </source>
</evidence>
<accession>A0A852WHD2</accession>
<keyword evidence="3" id="KW-1185">Reference proteome</keyword>
<organism evidence="2 3">
    <name type="scientific">Pedococcus badiiscoriae</name>
    <dbReference type="NCBI Taxonomy" id="642776"/>
    <lineage>
        <taxon>Bacteria</taxon>
        <taxon>Bacillati</taxon>
        <taxon>Actinomycetota</taxon>
        <taxon>Actinomycetes</taxon>
        <taxon>Micrococcales</taxon>
        <taxon>Intrasporangiaceae</taxon>
        <taxon>Pedococcus</taxon>
    </lineage>
</organism>
<gene>
    <name evidence="2" type="ORF">BJ986_000551</name>
</gene>
<protein>
    <submittedName>
        <fullName evidence="2">Uncharacterized protein</fullName>
    </submittedName>
</protein>
<sequence>MEQFPSSPDDVIDSRWTGNPQAVRPAPHVSRRRTPQVDLDAEMRAVINPWLAGDSGAVETLAALRDLADQHL</sequence>
<feature type="region of interest" description="Disordered" evidence="1">
    <location>
        <begin position="1"/>
        <end position="35"/>
    </location>
</feature>
<proteinExistence type="predicted"/>